<accession>A0A0F9PZC5</accession>
<evidence type="ECO:0000313" key="2">
    <source>
        <dbReference type="EMBL" id="KKN35559.1"/>
    </source>
</evidence>
<gene>
    <name evidence="2" type="ORF">LCGC14_0782500</name>
</gene>
<dbReference type="SMART" id="SM00382">
    <property type="entry name" value="AAA"/>
    <property type="match status" value="1"/>
</dbReference>
<evidence type="ECO:0000259" key="1">
    <source>
        <dbReference type="SMART" id="SM00382"/>
    </source>
</evidence>
<protein>
    <recommendedName>
        <fullName evidence="1">AAA+ ATPase domain-containing protein</fullName>
    </recommendedName>
</protein>
<sequence length="300" mass="32946">MEFIITKATVTQAKAKIAIVGPAGAGKTYTALTIARELGTKTLVIDTENGTSAKYAGEFDFDILPLTDYRLTTYIAALEHAATKEGYDTVIVDSLSHAWAGPGGALEQVDNAPGKNKFTSGWKIVTPLYNQLVEAILSFPAHLIATMRMKTQYILTANEKGQQVPQKAGMGIVQRDGIEYEFDVIAEMNVAHDLTVTKTRCSALDEFSMNRPDGTIGQAINTWLSEGVKAPVWPDGWYPSKERFFDKIRDQYGWSYKVIAEKLKVANFTEYKPGTAADMWRALETDADISEDAQSLIDGG</sequence>
<name>A0A0F9PZC5_9ZZZZ</name>
<comment type="caution">
    <text evidence="2">The sequence shown here is derived from an EMBL/GenBank/DDBJ whole genome shotgun (WGS) entry which is preliminary data.</text>
</comment>
<dbReference type="InterPro" id="IPR027417">
    <property type="entry name" value="P-loop_NTPase"/>
</dbReference>
<dbReference type="EMBL" id="LAZR01002030">
    <property type="protein sequence ID" value="KKN35559.1"/>
    <property type="molecule type" value="Genomic_DNA"/>
</dbReference>
<feature type="domain" description="AAA+ ATPase" evidence="1">
    <location>
        <begin position="13"/>
        <end position="192"/>
    </location>
</feature>
<dbReference type="Pfam" id="PF13479">
    <property type="entry name" value="AAA_24"/>
    <property type="match status" value="1"/>
</dbReference>
<proteinExistence type="predicted"/>
<dbReference type="AlphaFoldDB" id="A0A0F9PZC5"/>
<organism evidence="2">
    <name type="scientific">marine sediment metagenome</name>
    <dbReference type="NCBI Taxonomy" id="412755"/>
    <lineage>
        <taxon>unclassified sequences</taxon>
        <taxon>metagenomes</taxon>
        <taxon>ecological metagenomes</taxon>
    </lineage>
</organism>
<reference evidence="2" key="1">
    <citation type="journal article" date="2015" name="Nature">
        <title>Complex archaea that bridge the gap between prokaryotes and eukaryotes.</title>
        <authorList>
            <person name="Spang A."/>
            <person name="Saw J.H."/>
            <person name="Jorgensen S.L."/>
            <person name="Zaremba-Niedzwiedzka K."/>
            <person name="Martijn J."/>
            <person name="Lind A.E."/>
            <person name="van Eijk R."/>
            <person name="Schleper C."/>
            <person name="Guy L."/>
            <person name="Ettema T.J."/>
        </authorList>
    </citation>
    <scope>NUCLEOTIDE SEQUENCE</scope>
</reference>
<dbReference type="InterPro" id="IPR003593">
    <property type="entry name" value="AAA+_ATPase"/>
</dbReference>
<dbReference type="Gene3D" id="3.40.50.300">
    <property type="entry name" value="P-loop containing nucleotide triphosphate hydrolases"/>
    <property type="match status" value="1"/>
</dbReference>
<dbReference type="SUPFAM" id="SSF52540">
    <property type="entry name" value="P-loop containing nucleoside triphosphate hydrolases"/>
    <property type="match status" value="1"/>
</dbReference>